<dbReference type="Proteomes" id="UP000293874">
    <property type="component" value="Unassembled WGS sequence"/>
</dbReference>
<sequence length="233" mass="26330">MKQLAIILLVVTGLSLQSCSKREIQNYKGGHYIQFTTAFTDTMQFSFFFHPGKSEVDLAMPVMLTGTMPEKDLNYLIEVVQGKSNAPATTYTLPTVFKYRAGFTQDTAHIVFKNIPQLATEAVLLTIRIKDTEAVKAGQTNYAYRVFKISDLIAKPVWWNAEMDRFYLGIYSEKKFRAFMDVTGVGDLAAFDPSQQRVLMLQFKYYLIEMKENGTPLLLEDGSDMLASLPLIG</sequence>
<proteinExistence type="predicted"/>
<name>A0A4Q7N689_9BACT</name>
<dbReference type="EMBL" id="SGXA01000001">
    <property type="protein sequence ID" value="RZS76595.1"/>
    <property type="molecule type" value="Genomic_DNA"/>
</dbReference>
<dbReference type="Pfam" id="PF16132">
    <property type="entry name" value="DUF4843"/>
    <property type="match status" value="1"/>
</dbReference>
<protein>
    <submittedName>
        <fullName evidence="1">Uncharacterized protein DUF4843</fullName>
    </submittedName>
</protein>
<reference evidence="1 2" key="1">
    <citation type="submission" date="2019-02" db="EMBL/GenBank/DDBJ databases">
        <title>Genomic Encyclopedia of Type Strains, Phase IV (KMG-IV): sequencing the most valuable type-strain genomes for metagenomic binning, comparative biology and taxonomic classification.</title>
        <authorList>
            <person name="Goeker M."/>
        </authorList>
    </citation>
    <scope>NUCLEOTIDE SEQUENCE [LARGE SCALE GENOMIC DNA]</scope>
    <source>
        <strain evidence="1 2">DSM 18116</strain>
    </source>
</reference>
<organism evidence="1 2">
    <name type="scientific">Pseudobacter ginsenosidimutans</name>
    <dbReference type="NCBI Taxonomy" id="661488"/>
    <lineage>
        <taxon>Bacteria</taxon>
        <taxon>Pseudomonadati</taxon>
        <taxon>Bacteroidota</taxon>
        <taxon>Chitinophagia</taxon>
        <taxon>Chitinophagales</taxon>
        <taxon>Chitinophagaceae</taxon>
        <taxon>Pseudobacter</taxon>
    </lineage>
</organism>
<dbReference type="RefSeq" id="WP_130540890.1">
    <property type="nucleotide sequence ID" value="NZ_CP042431.1"/>
</dbReference>
<dbReference type="PROSITE" id="PS51257">
    <property type="entry name" value="PROKAR_LIPOPROTEIN"/>
    <property type="match status" value="1"/>
</dbReference>
<dbReference type="OrthoDB" id="1063880at2"/>
<evidence type="ECO:0000313" key="2">
    <source>
        <dbReference type="Proteomes" id="UP000293874"/>
    </source>
</evidence>
<comment type="caution">
    <text evidence="1">The sequence shown here is derived from an EMBL/GenBank/DDBJ whole genome shotgun (WGS) entry which is preliminary data.</text>
</comment>
<dbReference type="InterPro" id="IPR032299">
    <property type="entry name" value="DUF4843"/>
</dbReference>
<accession>A0A4Q7N689</accession>
<evidence type="ECO:0000313" key="1">
    <source>
        <dbReference type="EMBL" id="RZS76595.1"/>
    </source>
</evidence>
<keyword evidence="2" id="KW-1185">Reference proteome</keyword>
<gene>
    <name evidence="1" type="ORF">EV199_2481</name>
</gene>
<dbReference type="AlphaFoldDB" id="A0A4Q7N689"/>